<organism evidence="1 2">
    <name type="scientific">Parablautia muri</name>
    <dbReference type="NCBI Taxonomy" id="2320879"/>
    <lineage>
        <taxon>Bacteria</taxon>
        <taxon>Bacillati</taxon>
        <taxon>Bacillota</taxon>
        <taxon>Clostridia</taxon>
        <taxon>Lachnospirales</taxon>
        <taxon>Lachnospiraceae</taxon>
        <taxon>Parablautia</taxon>
    </lineage>
</organism>
<accession>A0A9X5BJD8</accession>
<sequence>MNILASRNLHSGILETGVPDAETAIDWLDCPASEMEFWSSPKPFYGALAGFTRMEFLIVYGSQSKQSNRLN</sequence>
<protein>
    <submittedName>
        <fullName evidence="1">Uncharacterized protein</fullName>
    </submittedName>
</protein>
<dbReference type="Proteomes" id="UP001154420">
    <property type="component" value="Unassembled WGS sequence"/>
</dbReference>
<gene>
    <name evidence="1" type="ORF">D5281_20375</name>
</gene>
<comment type="caution">
    <text evidence="1">The sequence shown here is derived from an EMBL/GenBank/DDBJ whole genome shotgun (WGS) entry which is preliminary data.</text>
</comment>
<proteinExistence type="predicted"/>
<reference evidence="1" key="1">
    <citation type="submission" date="2018-09" db="EMBL/GenBank/DDBJ databases">
        <title>Murine metabolic-syndrome-specific gut microbial biobank.</title>
        <authorList>
            <person name="Liu C."/>
        </authorList>
    </citation>
    <scope>NUCLEOTIDE SEQUENCE</scope>
    <source>
        <strain evidence="1">D42-62</strain>
    </source>
</reference>
<evidence type="ECO:0000313" key="1">
    <source>
        <dbReference type="EMBL" id="NBJ94863.1"/>
    </source>
</evidence>
<dbReference type="AlphaFoldDB" id="A0A9X5BJD8"/>
<keyword evidence="2" id="KW-1185">Reference proteome</keyword>
<dbReference type="EMBL" id="QZDT01000054">
    <property type="protein sequence ID" value="NBJ94863.1"/>
    <property type="molecule type" value="Genomic_DNA"/>
</dbReference>
<name>A0A9X5BJD8_9FIRM</name>
<evidence type="ECO:0000313" key="2">
    <source>
        <dbReference type="Proteomes" id="UP001154420"/>
    </source>
</evidence>